<dbReference type="EMBL" id="CP021965">
    <property type="protein sequence ID" value="AWV32721.1"/>
    <property type="molecule type" value="Genomic_DNA"/>
</dbReference>
<evidence type="ECO:0000313" key="3">
    <source>
        <dbReference type="Proteomes" id="UP000249163"/>
    </source>
</evidence>
<protein>
    <submittedName>
        <fullName evidence="2">SMI1/KNR4 family protein</fullName>
    </submittedName>
</protein>
<organism evidence="2 3">
    <name type="scientific">Paenibacillus odorifer</name>
    <dbReference type="NCBI Taxonomy" id="189426"/>
    <lineage>
        <taxon>Bacteria</taxon>
        <taxon>Bacillati</taxon>
        <taxon>Bacillota</taxon>
        <taxon>Bacilli</taxon>
        <taxon>Bacillales</taxon>
        <taxon>Paenibacillaceae</taxon>
        <taxon>Paenibacillus</taxon>
    </lineage>
</organism>
<proteinExistence type="predicted"/>
<dbReference type="Proteomes" id="UP000249163">
    <property type="component" value="Chromosome"/>
</dbReference>
<dbReference type="AlphaFoldDB" id="A0A1R0Z1U6"/>
<dbReference type="RefSeq" id="WP_076202898.1">
    <property type="nucleotide sequence ID" value="NZ_LR698998.1"/>
</dbReference>
<dbReference type="Pfam" id="PF14568">
    <property type="entry name" value="SUKH_6"/>
    <property type="match status" value="1"/>
</dbReference>
<dbReference type="InterPro" id="IPR018958">
    <property type="entry name" value="Knr4/Smi1-like_dom"/>
</dbReference>
<dbReference type="OrthoDB" id="2223083at2"/>
<dbReference type="Gene3D" id="3.40.1580.10">
    <property type="entry name" value="SMI1/KNR4-like"/>
    <property type="match status" value="1"/>
</dbReference>
<accession>A0A1R0Z1U6</accession>
<name>A0A1R0Z1U6_9BACL</name>
<evidence type="ECO:0000259" key="1">
    <source>
        <dbReference type="SMART" id="SM00860"/>
    </source>
</evidence>
<sequence length="157" mass="18100">MRLDVNTIVLPLPTDELLDVVERSLRVSFPETYRSFIKDNNGAVPITNMFSFNQHEYIIEKFLCILNDSESDPINGWYDVEVIITQIGDRLTDNEDLVGMNVVPIAALFSGDFICLDFREIEEPTVVIWFHEESEEFSPVTQNVATNISEFFEMLKE</sequence>
<reference evidence="2 3" key="1">
    <citation type="submission" date="2017-06" db="EMBL/GenBank/DDBJ databases">
        <title>Complete genome sequence of Paenibacillus odorifer CBA7130.</title>
        <authorList>
            <person name="Nam Y.-D."/>
            <person name="Kang J."/>
            <person name="Chung W.-H."/>
        </authorList>
    </citation>
    <scope>NUCLEOTIDE SEQUENCE [LARGE SCALE GENOMIC DNA]</scope>
    <source>
        <strain evidence="2 3">CBA7130</strain>
    </source>
</reference>
<evidence type="ECO:0000313" key="2">
    <source>
        <dbReference type="EMBL" id="AWV32721.1"/>
    </source>
</evidence>
<gene>
    <name evidence="2" type="ORF">CD191_08870</name>
</gene>
<dbReference type="SUPFAM" id="SSF160631">
    <property type="entry name" value="SMI1/KNR4-like"/>
    <property type="match status" value="1"/>
</dbReference>
<dbReference type="InterPro" id="IPR037883">
    <property type="entry name" value="Knr4/Smi1-like_sf"/>
</dbReference>
<dbReference type="SMART" id="SM00860">
    <property type="entry name" value="SMI1_KNR4"/>
    <property type="match status" value="1"/>
</dbReference>
<feature type="domain" description="Knr4/Smi1-like" evidence="1">
    <location>
        <begin position="12"/>
        <end position="154"/>
    </location>
</feature>